<evidence type="ECO:0000256" key="2">
    <source>
        <dbReference type="ARBA" id="ARBA00022475"/>
    </source>
</evidence>
<organism evidence="9">
    <name type="scientific">marine metagenome</name>
    <dbReference type="NCBI Taxonomy" id="408172"/>
    <lineage>
        <taxon>unclassified sequences</taxon>
        <taxon>metagenomes</taxon>
        <taxon>ecological metagenomes</taxon>
    </lineage>
</organism>
<feature type="transmembrane region" description="Helical" evidence="7">
    <location>
        <begin position="71"/>
        <end position="94"/>
    </location>
</feature>
<accession>A0A382PQM2</accession>
<keyword evidence="5 7" id="KW-1133">Transmembrane helix</keyword>
<evidence type="ECO:0000256" key="4">
    <source>
        <dbReference type="ARBA" id="ARBA00022692"/>
    </source>
</evidence>
<dbReference type="PANTHER" id="PTHR33362:SF5">
    <property type="entry name" value="C4-DICARBOXYLATE TRAP TRANSPORTER LARGE PERMEASE PROTEIN DCTM"/>
    <property type="match status" value="1"/>
</dbReference>
<feature type="transmembrane region" description="Helical" evidence="7">
    <location>
        <begin position="29"/>
        <end position="59"/>
    </location>
</feature>
<gene>
    <name evidence="9" type="ORF">METZ01_LOCUS327829</name>
</gene>
<dbReference type="EMBL" id="UINC01108689">
    <property type="protein sequence ID" value="SVC74975.1"/>
    <property type="molecule type" value="Genomic_DNA"/>
</dbReference>
<keyword evidence="4 7" id="KW-0812">Transmembrane</keyword>
<dbReference type="InterPro" id="IPR010656">
    <property type="entry name" value="DctM"/>
</dbReference>
<evidence type="ECO:0000256" key="3">
    <source>
        <dbReference type="ARBA" id="ARBA00022519"/>
    </source>
</evidence>
<comment type="subcellular location">
    <subcellularLocation>
        <location evidence="1">Cell inner membrane</location>
        <topology evidence="1">Multi-pass membrane protein</topology>
    </subcellularLocation>
</comment>
<feature type="domain" description="TRAP C4-dicarboxylate transport system permease DctM subunit" evidence="8">
    <location>
        <begin position="2"/>
        <end position="341"/>
    </location>
</feature>
<dbReference type="NCBIfam" id="TIGR00786">
    <property type="entry name" value="dctM"/>
    <property type="match status" value="1"/>
</dbReference>
<dbReference type="PANTHER" id="PTHR33362">
    <property type="entry name" value="SIALIC ACID TRAP TRANSPORTER PERMEASE PROTEIN SIAT-RELATED"/>
    <property type="match status" value="1"/>
</dbReference>
<name>A0A382PQM2_9ZZZZ</name>
<dbReference type="InterPro" id="IPR004681">
    <property type="entry name" value="TRAP_DctM"/>
</dbReference>
<feature type="non-terminal residue" evidence="9">
    <location>
        <position position="1"/>
    </location>
</feature>
<feature type="transmembrane region" description="Helical" evidence="7">
    <location>
        <begin position="149"/>
        <end position="167"/>
    </location>
</feature>
<feature type="non-terminal residue" evidence="9">
    <location>
        <position position="341"/>
    </location>
</feature>
<keyword evidence="2" id="KW-1003">Cell membrane</keyword>
<evidence type="ECO:0000256" key="6">
    <source>
        <dbReference type="ARBA" id="ARBA00023136"/>
    </source>
</evidence>
<dbReference type="Pfam" id="PF06808">
    <property type="entry name" value="DctM"/>
    <property type="match status" value="1"/>
</dbReference>
<dbReference type="GO" id="GO:0022857">
    <property type="term" value="F:transmembrane transporter activity"/>
    <property type="evidence" value="ECO:0007669"/>
    <property type="project" value="TreeGrafter"/>
</dbReference>
<proteinExistence type="predicted"/>
<reference evidence="9" key="1">
    <citation type="submission" date="2018-05" db="EMBL/GenBank/DDBJ databases">
        <authorList>
            <person name="Lanie J.A."/>
            <person name="Ng W.-L."/>
            <person name="Kazmierczak K.M."/>
            <person name="Andrzejewski T.M."/>
            <person name="Davidsen T.M."/>
            <person name="Wayne K.J."/>
            <person name="Tettelin H."/>
            <person name="Glass J.I."/>
            <person name="Rusch D."/>
            <person name="Podicherti R."/>
            <person name="Tsui H.-C.T."/>
            <person name="Winkler M.E."/>
        </authorList>
    </citation>
    <scope>NUCLEOTIDE SEQUENCE</scope>
</reference>
<dbReference type="AlphaFoldDB" id="A0A382PQM2"/>
<protein>
    <recommendedName>
        <fullName evidence="8">TRAP C4-dicarboxylate transport system permease DctM subunit domain-containing protein</fullName>
    </recommendedName>
</protein>
<evidence type="ECO:0000259" key="8">
    <source>
        <dbReference type="Pfam" id="PF06808"/>
    </source>
</evidence>
<evidence type="ECO:0000313" key="9">
    <source>
        <dbReference type="EMBL" id="SVC74975.1"/>
    </source>
</evidence>
<feature type="transmembrane region" description="Helical" evidence="7">
    <location>
        <begin position="106"/>
        <end position="128"/>
    </location>
</feature>
<sequence length="341" mass="36041">CGFLLARSGAAHRLVGVSQALLGWLPGGLAVMALSICALLTAFTGASGMTIVAVGGLLFPALQEQRFPEKFSLGLLTTSGSLGLLFPPSIPLIVYAIVAEVPVDDLFLAGIAPGLVMVFCLGVYSVYVGRGLPPPPAPELNAFQALKEGALELALPVVVIVGIYSGFIAVSEAAALSVLYVLCVEMLVHREIKPRHLPGIVRDTMILVGGIFVIIAAATAYTSYLVDAQIPAQLLEWIRGSIDSKLLFLILLNLFLLAVGCMIDMFSALVVVVPLILPIAEAYGVHPVHLGIIFLANLEIGYSTPPVGLNLFIASARLKRPILDLYRASLPFLLILLGVLL</sequence>
<keyword evidence="3" id="KW-0997">Cell inner membrane</keyword>
<evidence type="ECO:0000256" key="7">
    <source>
        <dbReference type="SAM" id="Phobius"/>
    </source>
</evidence>
<dbReference type="GO" id="GO:0005886">
    <property type="term" value="C:plasma membrane"/>
    <property type="evidence" value="ECO:0007669"/>
    <property type="project" value="UniProtKB-SubCell"/>
</dbReference>
<feature type="transmembrane region" description="Helical" evidence="7">
    <location>
        <begin position="204"/>
        <end position="226"/>
    </location>
</feature>
<evidence type="ECO:0000256" key="1">
    <source>
        <dbReference type="ARBA" id="ARBA00004429"/>
    </source>
</evidence>
<keyword evidence="6 7" id="KW-0472">Membrane</keyword>
<feature type="transmembrane region" description="Helical" evidence="7">
    <location>
        <begin position="246"/>
        <end position="276"/>
    </location>
</feature>
<evidence type="ECO:0000256" key="5">
    <source>
        <dbReference type="ARBA" id="ARBA00022989"/>
    </source>
</evidence>